<evidence type="ECO:0000259" key="3">
    <source>
        <dbReference type="Pfam" id="PF03732"/>
    </source>
</evidence>
<keyword evidence="1" id="KW-0175">Coiled coil</keyword>
<evidence type="ECO:0000256" key="1">
    <source>
        <dbReference type="SAM" id="Coils"/>
    </source>
</evidence>
<accession>A0ABQ5EQE8</accession>
<evidence type="ECO:0000313" key="4">
    <source>
        <dbReference type="EMBL" id="GJT53033.1"/>
    </source>
</evidence>
<dbReference type="Proteomes" id="UP001151760">
    <property type="component" value="Unassembled WGS sequence"/>
</dbReference>
<organism evidence="4 5">
    <name type="scientific">Tanacetum coccineum</name>
    <dbReference type="NCBI Taxonomy" id="301880"/>
    <lineage>
        <taxon>Eukaryota</taxon>
        <taxon>Viridiplantae</taxon>
        <taxon>Streptophyta</taxon>
        <taxon>Embryophyta</taxon>
        <taxon>Tracheophyta</taxon>
        <taxon>Spermatophyta</taxon>
        <taxon>Magnoliopsida</taxon>
        <taxon>eudicotyledons</taxon>
        <taxon>Gunneridae</taxon>
        <taxon>Pentapetalae</taxon>
        <taxon>asterids</taxon>
        <taxon>campanulids</taxon>
        <taxon>Asterales</taxon>
        <taxon>Asteraceae</taxon>
        <taxon>Asteroideae</taxon>
        <taxon>Anthemideae</taxon>
        <taxon>Anthemidinae</taxon>
        <taxon>Tanacetum</taxon>
    </lineage>
</organism>
<name>A0ABQ5EQE8_9ASTR</name>
<dbReference type="InterPro" id="IPR005162">
    <property type="entry name" value="Retrotrans_gag_dom"/>
</dbReference>
<feature type="coiled-coil region" evidence="1">
    <location>
        <begin position="299"/>
        <end position="326"/>
    </location>
</feature>
<feature type="domain" description="Retrotransposon gag" evidence="3">
    <location>
        <begin position="272"/>
        <end position="328"/>
    </location>
</feature>
<comment type="caution">
    <text evidence="4">The sequence shown here is derived from an EMBL/GenBank/DDBJ whole genome shotgun (WGS) entry which is preliminary data.</text>
</comment>
<reference evidence="4" key="1">
    <citation type="journal article" date="2022" name="Int. J. Mol. Sci.">
        <title>Draft Genome of Tanacetum Coccineum: Genomic Comparison of Closely Related Tanacetum-Family Plants.</title>
        <authorList>
            <person name="Yamashiro T."/>
            <person name="Shiraishi A."/>
            <person name="Nakayama K."/>
            <person name="Satake H."/>
        </authorList>
    </citation>
    <scope>NUCLEOTIDE SEQUENCE</scope>
</reference>
<evidence type="ECO:0000313" key="5">
    <source>
        <dbReference type="Proteomes" id="UP001151760"/>
    </source>
</evidence>
<proteinExistence type="predicted"/>
<dbReference type="Pfam" id="PF03732">
    <property type="entry name" value="Retrotrans_gag"/>
    <property type="match status" value="1"/>
</dbReference>
<dbReference type="EMBL" id="BQNB010016551">
    <property type="protein sequence ID" value="GJT53033.1"/>
    <property type="molecule type" value="Genomic_DNA"/>
</dbReference>
<protein>
    <recommendedName>
        <fullName evidence="3">Retrotransposon gag domain-containing protein</fullName>
    </recommendedName>
</protein>
<gene>
    <name evidence="4" type="ORF">Tco_0988087</name>
</gene>
<keyword evidence="5" id="KW-1185">Reference proteome</keyword>
<reference evidence="4" key="2">
    <citation type="submission" date="2022-01" db="EMBL/GenBank/DDBJ databases">
        <authorList>
            <person name="Yamashiro T."/>
            <person name="Shiraishi A."/>
            <person name="Satake H."/>
            <person name="Nakayama K."/>
        </authorList>
    </citation>
    <scope>NUCLEOTIDE SEQUENCE</scope>
</reference>
<sequence>MIPSPSLPLLPPLPVLSPAPPPSPIRSLGYRATMIRMRAKVASTSHSLPLSPPFILPPTRPDALPLGIPPPLPISVPTSSPPLLLPSTSRREDRPEVTLPPRKRLAIALSPGFKGKIIMIRIEGETSIVWSTQHVFKDRPNHHACTSRHMERARKSREAWDEIMDASDLCSNVMSLSTTRSEADQRKNYRDEEVEAVDIPYRTDHSINMDSLAILQDSIDPGGLTAKQPEEAALMQTEGDDSHFGNCRMETVFRISNCSVENQVKFSTCTLLAGALTWWNSHVMTVSHDAAYAMTWADLRKKMTDKYCLRNEMKKLEAELWNLKVKGTDVIGYNQYF</sequence>
<feature type="region of interest" description="Disordered" evidence="2">
    <location>
        <begin position="77"/>
        <end position="98"/>
    </location>
</feature>
<evidence type="ECO:0000256" key="2">
    <source>
        <dbReference type="SAM" id="MobiDB-lite"/>
    </source>
</evidence>